<sequence length="344" mass="38846">MVLNTPEFFESIKQPEDLEDVGRSVQNFINKNSTKRIVFVTSGGTTVPLEQNTVRFLDNFSEGSRGATSAEEFLVHGTSVIFLYRKNSLRPFRRIGRSAIDGLEIKNNKVVCNSALESQLKTDLETASRVNDEGTLLEVPFTTVDDYMFYLQKIAILLSTVSVTPFIYLAAAVSDFYIPQSRVSEHKIQSRDIGNLVIELDPVPKLVFDLVNQWTPKAVVITFKLETDASILTKKAHDALAKYGHQMVVGNLLQTRKYEVILWYSHRNVLGIEDEMEFYNENVVKGASIGASKQSDVIDEFKISKTDRIKNIESLLVSTILKEYETQSQRFLRSQFKNRGAAGI</sequence>
<gene>
    <name evidence="3" type="ORF">DASB73_026530</name>
</gene>
<keyword evidence="3" id="KW-0436">Ligase</keyword>
<dbReference type="GO" id="GO:0015937">
    <property type="term" value="P:coenzyme A biosynthetic process"/>
    <property type="evidence" value="ECO:0007669"/>
    <property type="project" value="UniProtKB-ARBA"/>
</dbReference>
<evidence type="ECO:0000256" key="1">
    <source>
        <dbReference type="ARBA" id="ARBA00005703"/>
    </source>
</evidence>
<comment type="similarity">
    <text evidence="1">Belongs to the PPC synthetase family.</text>
</comment>
<dbReference type="Proteomes" id="UP001362899">
    <property type="component" value="Unassembled WGS sequence"/>
</dbReference>
<dbReference type="InterPro" id="IPR035929">
    <property type="entry name" value="CoaB-like_sf"/>
</dbReference>
<reference evidence="3 4" key="1">
    <citation type="journal article" date="2023" name="Elife">
        <title>Identification of key yeast species and microbe-microbe interactions impacting larval growth of Drosophila in the wild.</title>
        <authorList>
            <person name="Mure A."/>
            <person name="Sugiura Y."/>
            <person name="Maeda R."/>
            <person name="Honda K."/>
            <person name="Sakurai N."/>
            <person name="Takahashi Y."/>
            <person name="Watada M."/>
            <person name="Katoh T."/>
            <person name="Gotoh A."/>
            <person name="Gotoh Y."/>
            <person name="Taniguchi I."/>
            <person name="Nakamura K."/>
            <person name="Hayashi T."/>
            <person name="Katayama T."/>
            <person name="Uemura T."/>
            <person name="Hattori Y."/>
        </authorList>
    </citation>
    <scope>NUCLEOTIDE SEQUENCE [LARGE SCALE GENOMIC DNA]</scope>
    <source>
        <strain evidence="3 4">SB-73</strain>
    </source>
</reference>
<proteinExistence type="inferred from homology"/>
<name>A0AAV5RJX9_STABA</name>
<keyword evidence="4" id="KW-1185">Reference proteome</keyword>
<dbReference type="Gene3D" id="3.40.50.10300">
    <property type="entry name" value="CoaB-like"/>
    <property type="match status" value="1"/>
</dbReference>
<dbReference type="SUPFAM" id="SSF102645">
    <property type="entry name" value="CoaB-like"/>
    <property type="match status" value="1"/>
</dbReference>
<dbReference type="Pfam" id="PF04127">
    <property type="entry name" value="DFP"/>
    <property type="match status" value="1"/>
</dbReference>
<comment type="caution">
    <text evidence="3">The sequence shown here is derived from an EMBL/GenBank/DDBJ whole genome shotgun (WGS) entry which is preliminary data.</text>
</comment>
<evidence type="ECO:0000313" key="3">
    <source>
        <dbReference type="EMBL" id="GMM51690.1"/>
    </source>
</evidence>
<protein>
    <submittedName>
        <fullName evidence="3">Phosphopantothenate--cysteine ligase</fullName>
    </submittedName>
</protein>
<accession>A0AAV5RJX9</accession>
<dbReference type="GO" id="GO:0016874">
    <property type="term" value="F:ligase activity"/>
    <property type="evidence" value="ECO:0007669"/>
    <property type="project" value="UniProtKB-KW"/>
</dbReference>
<dbReference type="AlphaFoldDB" id="A0AAV5RJX9"/>
<evidence type="ECO:0000313" key="4">
    <source>
        <dbReference type="Proteomes" id="UP001362899"/>
    </source>
</evidence>
<feature type="domain" description="DNA/pantothenate metabolism flavoprotein C-terminal" evidence="2">
    <location>
        <begin position="166"/>
        <end position="255"/>
    </location>
</feature>
<dbReference type="EMBL" id="BTGC01000008">
    <property type="protein sequence ID" value="GMM51690.1"/>
    <property type="molecule type" value="Genomic_DNA"/>
</dbReference>
<dbReference type="PANTHER" id="PTHR12290">
    <property type="entry name" value="CORNICHON-RELATED"/>
    <property type="match status" value="1"/>
</dbReference>
<dbReference type="InterPro" id="IPR007085">
    <property type="entry name" value="DNA/pantothenate-metab_flavo_C"/>
</dbReference>
<evidence type="ECO:0000259" key="2">
    <source>
        <dbReference type="Pfam" id="PF04127"/>
    </source>
</evidence>
<organism evidence="3 4">
    <name type="scientific">Starmerella bacillaris</name>
    <name type="common">Yeast</name>
    <name type="synonym">Candida zemplinina</name>
    <dbReference type="NCBI Taxonomy" id="1247836"/>
    <lineage>
        <taxon>Eukaryota</taxon>
        <taxon>Fungi</taxon>
        <taxon>Dikarya</taxon>
        <taxon>Ascomycota</taxon>
        <taxon>Saccharomycotina</taxon>
        <taxon>Dipodascomycetes</taxon>
        <taxon>Dipodascales</taxon>
        <taxon>Trichomonascaceae</taxon>
        <taxon>Starmerella</taxon>
    </lineage>
</organism>